<reference evidence="1" key="1">
    <citation type="journal article" date="2015" name="Nature">
        <title>Complex archaea that bridge the gap between prokaryotes and eukaryotes.</title>
        <authorList>
            <person name="Spang A."/>
            <person name="Saw J.H."/>
            <person name="Jorgensen S.L."/>
            <person name="Zaremba-Niedzwiedzka K."/>
            <person name="Martijn J."/>
            <person name="Lind A.E."/>
            <person name="van Eijk R."/>
            <person name="Schleper C."/>
            <person name="Guy L."/>
            <person name="Ettema T.J."/>
        </authorList>
    </citation>
    <scope>NUCLEOTIDE SEQUENCE</scope>
</reference>
<protein>
    <submittedName>
        <fullName evidence="1">Uncharacterized protein</fullName>
    </submittedName>
</protein>
<accession>A0A0F9GIN7</accession>
<organism evidence="1">
    <name type="scientific">marine sediment metagenome</name>
    <dbReference type="NCBI Taxonomy" id="412755"/>
    <lineage>
        <taxon>unclassified sequences</taxon>
        <taxon>metagenomes</taxon>
        <taxon>ecological metagenomes</taxon>
    </lineage>
</organism>
<dbReference type="EMBL" id="LAZR01028298">
    <property type="protein sequence ID" value="KKL63037.1"/>
    <property type="molecule type" value="Genomic_DNA"/>
</dbReference>
<sequence>SQICQIIAYKFYDEKPRVVIEINY</sequence>
<name>A0A0F9GIN7_9ZZZZ</name>
<comment type="caution">
    <text evidence="1">The sequence shown here is derived from an EMBL/GenBank/DDBJ whole genome shotgun (WGS) entry which is preliminary data.</text>
</comment>
<proteinExistence type="predicted"/>
<evidence type="ECO:0000313" key="1">
    <source>
        <dbReference type="EMBL" id="KKL63037.1"/>
    </source>
</evidence>
<gene>
    <name evidence="1" type="ORF">LCGC14_2179110</name>
</gene>
<feature type="non-terminal residue" evidence="1">
    <location>
        <position position="1"/>
    </location>
</feature>
<dbReference type="AlphaFoldDB" id="A0A0F9GIN7"/>